<evidence type="ECO:0000313" key="4">
    <source>
        <dbReference type="EMBL" id="CUH81144.1"/>
    </source>
</evidence>
<proteinExistence type="inferred from homology"/>
<evidence type="ECO:0000256" key="2">
    <source>
        <dbReference type="ARBA" id="ARBA00019418"/>
    </source>
</evidence>
<comment type="similarity">
    <text evidence="1">Belongs to the SdhE FAD assembly factor family.</text>
</comment>
<dbReference type="PANTHER" id="PTHR12469">
    <property type="entry name" value="PROTEIN EMI5 HOMOLOG, MITOCHONDRIAL"/>
    <property type="match status" value="1"/>
</dbReference>
<organism evidence="4 5">
    <name type="scientific">Tritonibacter multivorans</name>
    <dbReference type="NCBI Taxonomy" id="928856"/>
    <lineage>
        <taxon>Bacteria</taxon>
        <taxon>Pseudomonadati</taxon>
        <taxon>Pseudomonadota</taxon>
        <taxon>Alphaproteobacteria</taxon>
        <taxon>Rhodobacterales</taxon>
        <taxon>Paracoccaceae</taxon>
        <taxon>Tritonibacter</taxon>
    </lineage>
</organism>
<dbReference type="SUPFAM" id="SSF109910">
    <property type="entry name" value="YgfY-like"/>
    <property type="match status" value="1"/>
</dbReference>
<dbReference type="GO" id="GO:0006099">
    <property type="term" value="P:tricarboxylic acid cycle"/>
    <property type="evidence" value="ECO:0007669"/>
    <property type="project" value="TreeGrafter"/>
</dbReference>
<dbReference type="InterPro" id="IPR005631">
    <property type="entry name" value="SDH"/>
</dbReference>
<keyword evidence="3" id="KW-0143">Chaperone</keyword>
<sequence>MSEPAEIMLTEIVPNEIVPEAETRENRIKRLQMRSMRRGIKEMDILLMAYAKANLEAMSNAQLDLFDGLLMNNDQDLYQWVTGQVAPPPVFAELVAEISQTFQK</sequence>
<dbReference type="STRING" id="928856.SAMN04488049_10298"/>
<reference evidence="4 5" key="1">
    <citation type="submission" date="2015-09" db="EMBL/GenBank/DDBJ databases">
        <authorList>
            <consortium name="Swine Surveillance"/>
        </authorList>
    </citation>
    <scope>NUCLEOTIDE SEQUENCE [LARGE SCALE GENOMIC DNA]</scope>
    <source>
        <strain evidence="4 5">CECT 7557</strain>
    </source>
</reference>
<protein>
    <recommendedName>
        <fullName evidence="2">FAD assembly factor SdhE</fullName>
    </recommendedName>
</protein>
<evidence type="ECO:0000256" key="1">
    <source>
        <dbReference type="ARBA" id="ARBA00008571"/>
    </source>
</evidence>
<evidence type="ECO:0000313" key="5">
    <source>
        <dbReference type="Proteomes" id="UP000052022"/>
    </source>
</evidence>
<keyword evidence="5" id="KW-1185">Reference proteome</keyword>
<dbReference type="Proteomes" id="UP000052022">
    <property type="component" value="Unassembled WGS sequence"/>
</dbReference>
<dbReference type="InterPro" id="IPR036714">
    <property type="entry name" value="SDH_sf"/>
</dbReference>
<accession>A0A0P1GHD3</accession>
<dbReference type="PANTHER" id="PTHR12469:SF2">
    <property type="entry name" value="SUCCINATE DEHYDROGENASE ASSEMBLY FACTOR 2, MITOCHONDRIAL"/>
    <property type="match status" value="1"/>
</dbReference>
<name>A0A0P1GHD3_9RHOB</name>
<evidence type="ECO:0000256" key="3">
    <source>
        <dbReference type="ARBA" id="ARBA00023186"/>
    </source>
</evidence>
<gene>
    <name evidence="4" type="ORF">TRM7557_03262</name>
</gene>
<dbReference type="Pfam" id="PF03937">
    <property type="entry name" value="Sdh5"/>
    <property type="match status" value="1"/>
</dbReference>
<dbReference type="EMBL" id="CYSD01000042">
    <property type="protein sequence ID" value="CUH81144.1"/>
    <property type="molecule type" value="Genomic_DNA"/>
</dbReference>
<dbReference type="AlphaFoldDB" id="A0A0P1GHD3"/>
<dbReference type="Gene3D" id="1.10.150.250">
    <property type="entry name" value="Flavinator of succinate dehydrogenase"/>
    <property type="match status" value="1"/>
</dbReference>